<proteinExistence type="predicted"/>
<dbReference type="RefSeq" id="XP_003665862.1">
    <property type="nucleotide sequence ID" value="XM_003665814.1"/>
</dbReference>
<gene>
    <name evidence="1" type="ORF">MYCTH_72924</name>
</gene>
<organism evidence="1 2">
    <name type="scientific">Thermothelomyces thermophilus (strain ATCC 42464 / BCRC 31852 / DSM 1799)</name>
    <name type="common">Sporotrichum thermophile</name>
    <dbReference type="NCBI Taxonomy" id="573729"/>
    <lineage>
        <taxon>Eukaryota</taxon>
        <taxon>Fungi</taxon>
        <taxon>Dikarya</taxon>
        <taxon>Ascomycota</taxon>
        <taxon>Pezizomycotina</taxon>
        <taxon>Sordariomycetes</taxon>
        <taxon>Sordariomycetidae</taxon>
        <taxon>Sordariales</taxon>
        <taxon>Chaetomiaceae</taxon>
        <taxon>Thermothelomyces</taxon>
    </lineage>
</organism>
<sequence>MPCSWCTSQGLVCKMIACIKRYEACICRGRSYDSSSIPLSSCKPEQRRIKDAKRRAKLELDKS</sequence>
<dbReference type="Proteomes" id="UP000007322">
    <property type="component" value="Chromosome 6"/>
</dbReference>
<evidence type="ECO:0000313" key="2">
    <source>
        <dbReference type="Proteomes" id="UP000007322"/>
    </source>
</evidence>
<dbReference type="InParanoid" id="G2QKY5"/>
<evidence type="ECO:0000313" key="1">
    <source>
        <dbReference type="EMBL" id="AEO60617.1"/>
    </source>
</evidence>
<dbReference type="GeneID" id="11513687"/>
<reference evidence="1 2" key="1">
    <citation type="journal article" date="2011" name="Nat. Biotechnol.">
        <title>Comparative genomic analysis of the thermophilic biomass-degrading fungi Myceliophthora thermophila and Thielavia terrestris.</title>
        <authorList>
            <person name="Berka R.M."/>
            <person name="Grigoriev I.V."/>
            <person name="Otillar R."/>
            <person name="Salamov A."/>
            <person name="Grimwood J."/>
            <person name="Reid I."/>
            <person name="Ishmael N."/>
            <person name="John T."/>
            <person name="Darmond C."/>
            <person name="Moisan M.-C."/>
            <person name="Henrissat B."/>
            <person name="Coutinho P.M."/>
            <person name="Lombard V."/>
            <person name="Natvig D.O."/>
            <person name="Lindquist E."/>
            <person name="Schmutz J."/>
            <person name="Lucas S."/>
            <person name="Harris P."/>
            <person name="Powlowski J."/>
            <person name="Bellemare A."/>
            <person name="Taylor D."/>
            <person name="Butler G."/>
            <person name="de Vries R.P."/>
            <person name="Allijn I.E."/>
            <person name="van den Brink J."/>
            <person name="Ushinsky S."/>
            <person name="Storms R."/>
            <person name="Powell A.J."/>
            <person name="Paulsen I.T."/>
            <person name="Elbourne L.D.H."/>
            <person name="Baker S.E."/>
            <person name="Magnuson J."/>
            <person name="LaBoissiere S."/>
            <person name="Clutterbuck A.J."/>
            <person name="Martinez D."/>
            <person name="Wogulis M."/>
            <person name="de Leon A.L."/>
            <person name="Rey M.W."/>
            <person name="Tsang A."/>
        </authorList>
    </citation>
    <scope>NUCLEOTIDE SEQUENCE [LARGE SCALE GENOMIC DNA]</scope>
    <source>
        <strain evidence="2">ATCC 42464 / BCRC 31852 / DSM 1799</strain>
    </source>
</reference>
<accession>G2QKY5</accession>
<dbReference type="KEGG" id="mtm:MYCTH_72924"/>
<keyword evidence="2" id="KW-1185">Reference proteome</keyword>
<name>G2QKY5_THET4</name>
<dbReference type="HOGENOM" id="CLU_201363_0_0_1"/>
<dbReference type="VEuPathDB" id="FungiDB:MYCTH_72924"/>
<protein>
    <submittedName>
        <fullName evidence="1">Uncharacterized protein</fullName>
    </submittedName>
</protein>
<dbReference type="EMBL" id="CP003007">
    <property type="protein sequence ID" value="AEO60617.1"/>
    <property type="molecule type" value="Genomic_DNA"/>
</dbReference>
<dbReference type="AlphaFoldDB" id="G2QKY5"/>
<dbReference type="OrthoDB" id="5089423at2759"/>
<dbReference type="OMA" id="ACRFALF"/>